<name>A0A7W7RBU6_KITKI</name>
<sequence length="281" mass="30194">MTYTVAHIIVTRQGLSPLAEAPRSSELLVQWAADGDYTPGLWTLAFDRDADELCGLAARYAAGKYLAARFDAIAARVSVQPRDVQVSFLGTDGRVLCTATAEDDQQAVLDELERVADEIERLEAVRTSLLQRGHDLSASDRRLAGCSGLGEEEVTGRRSGARPVHRLQGDALRALNDAGIATPETVLVHSRSVEEIEEGKSAPAWGIPHVRVFVHACGELRMEGGRGTTLEVARDSEALLQEAIAVVGAAPGLTVTVRAGGDHWFGAMQVERYSCLITEGH</sequence>
<keyword evidence="3" id="KW-1185">Reference proteome</keyword>
<comment type="caution">
    <text evidence="2">The sequence shown here is derived from an EMBL/GenBank/DDBJ whole genome shotgun (WGS) entry which is preliminary data.</text>
</comment>
<dbReference type="Proteomes" id="UP000540506">
    <property type="component" value="Unassembled WGS sequence"/>
</dbReference>
<accession>A0A7W7RBU6</accession>
<dbReference type="AlphaFoldDB" id="A0A7W7RBU6"/>
<feature type="coiled-coil region" evidence="1">
    <location>
        <begin position="102"/>
        <end position="132"/>
    </location>
</feature>
<gene>
    <name evidence="2" type="ORF">FHR34_008205</name>
</gene>
<reference evidence="2 3" key="1">
    <citation type="submission" date="2020-08" db="EMBL/GenBank/DDBJ databases">
        <title>Sequencing the genomes of 1000 actinobacteria strains.</title>
        <authorList>
            <person name="Klenk H.-P."/>
        </authorList>
    </citation>
    <scope>NUCLEOTIDE SEQUENCE [LARGE SCALE GENOMIC DNA]</scope>
    <source>
        <strain evidence="2 3">DSM 41654</strain>
    </source>
</reference>
<proteinExistence type="predicted"/>
<organism evidence="2 3">
    <name type="scientific">Kitasatospora kifunensis</name>
    <name type="common">Streptomyces kifunensis</name>
    <dbReference type="NCBI Taxonomy" id="58351"/>
    <lineage>
        <taxon>Bacteria</taxon>
        <taxon>Bacillati</taxon>
        <taxon>Actinomycetota</taxon>
        <taxon>Actinomycetes</taxon>
        <taxon>Kitasatosporales</taxon>
        <taxon>Streptomycetaceae</taxon>
        <taxon>Kitasatospora</taxon>
    </lineage>
</organism>
<evidence type="ECO:0000313" key="3">
    <source>
        <dbReference type="Proteomes" id="UP000540506"/>
    </source>
</evidence>
<dbReference type="RefSeq" id="WP_184947140.1">
    <property type="nucleotide sequence ID" value="NZ_JACHJV010000004.1"/>
</dbReference>
<evidence type="ECO:0000256" key="1">
    <source>
        <dbReference type="SAM" id="Coils"/>
    </source>
</evidence>
<protein>
    <submittedName>
        <fullName evidence="2">Uncharacterized protein</fullName>
    </submittedName>
</protein>
<evidence type="ECO:0000313" key="2">
    <source>
        <dbReference type="EMBL" id="MBB4929106.1"/>
    </source>
</evidence>
<keyword evidence="1" id="KW-0175">Coiled coil</keyword>
<dbReference type="EMBL" id="JACHJV010000004">
    <property type="protein sequence ID" value="MBB4929106.1"/>
    <property type="molecule type" value="Genomic_DNA"/>
</dbReference>